<feature type="binding site" evidence="4">
    <location>
        <position position="1534"/>
    </location>
    <ligand>
        <name>AMP</name>
        <dbReference type="ChEBI" id="CHEBI:456215"/>
    </ligand>
</feature>
<feature type="binding site" evidence="4">
    <location>
        <position position="1483"/>
    </location>
    <ligand>
        <name>AMP</name>
        <dbReference type="ChEBI" id="CHEBI:456215"/>
    </ligand>
</feature>
<evidence type="ECO:0000256" key="1">
    <source>
        <dbReference type="ARBA" id="ARBA00022723"/>
    </source>
</evidence>
<feature type="compositionally biased region" description="Gly residues" evidence="6">
    <location>
        <begin position="595"/>
        <end position="607"/>
    </location>
</feature>
<feature type="compositionally biased region" description="Low complexity" evidence="6">
    <location>
        <begin position="698"/>
        <end position="710"/>
    </location>
</feature>
<dbReference type="OrthoDB" id="546632at2759"/>
<dbReference type="Proteomes" id="UP000650467">
    <property type="component" value="Unassembled WGS sequence"/>
</dbReference>
<dbReference type="GO" id="GO:0004114">
    <property type="term" value="F:3',5'-cyclic-nucleotide phosphodiesterase activity"/>
    <property type="evidence" value="ECO:0007669"/>
    <property type="project" value="InterPro"/>
</dbReference>
<keyword evidence="11" id="KW-1185">Reference proteome</keyword>
<proteinExistence type="predicted"/>
<keyword evidence="7" id="KW-0812">Transmembrane</keyword>
<feature type="binding site" evidence="5">
    <location>
        <position position="1209"/>
    </location>
    <ligand>
        <name>Zn(2+)</name>
        <dbReference type="ChEBI" id="CHEBI:29105"/>
        <label>2</label>
    </ligand>
</feature>
<feature type="compositionally biased region" description="Pro residues" evidence="6">
    <location>
        <begin position="216"/>
        <end position="229"/>
    </location>
</feature>
<keyword evidence="7" id="KW-0472">Membrane</keyword>
<name>A0A835SY90_CHLIN</name>
<evidence type="ECO:0000313" key="11">
    <source>
        <dbReference type="Proteomes" id="UP000650467"/>
    </source>
</evidence>
<feature type="region of interest" description="Disordered" evidence="6">
    <location>
        <begin position="690"/>
        <end position="710"/>
    </location>
</feature>
<feature type="compositionally biased region" description="Pro residues" evidence="6">
    <location>
        <begin position="1408"/>
        <end position="1427"/>
    </location>
</feature>
<accession>A0A835SY90</accession>
<dbReference type="SMART" id="SM00471">
    <property type="entry name" value="HDc"/>
    <property type="match status" value="1"/>
</dbReference>
<dbReference type="PRINTS" id="PR00387">
    <property type="entry name" value="PDIESTERASE1"/>
</dbReference>
<comment type="caution">
    <text evidence="10">The sequence shown here is derived from an EMBL/GenBank/DDBJ whole genome shotgun (WGS) entry which is preliminary data.</text>
</comment>
<dbReference type="InterPro" id="IPR003607">
    <property type="entry name" value="HD/PDEase_dom"/>
</dbReference>
<feature type="region of interest" description="Disordered" evidence="6">
    <location>
        <begin position="1576"/>
        <end position="1611"/>
    </location>
</feature>
<evidence type="ECO:0000256" key="7">
    <source>
        <dbReference type="SAM" id="Phobius"/>
    </source>
</evidence>
<evidence type="ECO:0000256" key="3">
    <source>
        <dbReference type="PIRSR" id="PIRSR623088-1"/>
    </source>
</evidence>
<dbReference type="InterPro" id="IPR002073">
    <property type="entry name" value="PDEase_catalytic_dom"/>
</dbReference>
<protein>
    <recommendedName>
        <fullName evidence="12">Phosphodiesterase</fullName>
    </recommendedName>
</protein>
<feature type="compositionally biased region" description="Gly residues" evidence="6">
    <location>
        <begin position="1322"/>
        <end position="1336"/>
    </location>
</feature>
<feature type="binding site" evidence="5">
    <location>
        <position position="1171"/>
    </location>
    <ligand>
        <name>Zn(2+)</name>
        <dbReference type="ChEBI" id="CHEBI:29105"/>
        <label>1</label>
    </ligand>
</feature>
<dbReference type="SUPFAM" id="SSF109604">
    <property type="entry name" value="HD-domain/PDEase-like"/>
    <property type="match status" value="1"/>
</dbReference>
<dbReference type="CDD" id="cd00077">
    <property type="entry name" value="HDc"/>
    <property type="match status" value="1"/>
</dbReference>
<feature type="region of interest" description="Disordered" evidence="6">
    <location>
        <begin position="1303"/>
        <end position="1366"/>
    </location>
</feature>
<feature type="binding site" evidence="4">
    <location>
        <begin position="1167"/>
        <end position="1171"/>
    </location>
    <ligand>
        <name>AMP</name>
        <dbReference type="ChEBI" id="CHEBI:456215"/>
    </ligand>
</feature>
<dbReference type="Gene3D" id="1.10.1300.10">
    <property type="entry name" value="3'5'-cyclic nucleotide phosphodiesterase, catalytic domain"/>
    <property type="match status" value="2"/>
</dbReference>
<dbReference type="PROSITE" id="PS51845">
    <property type="entry name" value="PDEASE_I_2"/>
    <property type="match status" value="1"/>
</dbReference>
<feature type="transmembrane region" description="Helical" evidence="7">
    <location>
        <begin position="334"/>
        <end position="358"/>
    </location>
</feature>
<dbReference type="InterPro" id="IPR023088">
    <property type="entry name" value="PDEase"/>
</dbReference>
<feature type="binding site" evidence="5">
    <location>
        <position position="1483"/>
    </location>
    <ligand>
        <name>Zn(2+)</name>
        <dbReference type="ChEBI" id="CHEBI:29105"/>
        <label>1</label>
    </ligand>
</feature>
<evidence type="ECO:0000259" key="8">
    <source>
        <dbReference type="PROSITE" id="PS50839"/>
    </source>
</evidence>
<dbReference type="EMBL" id="JAEHOC010000027">
    <property type="protein sequence ID" value="KAG2430444.1"/>
    <property type="molecule type" value="Genomic_DNA"/>
</dbReference>
<feature type="domain" description="PDEase" evidence="9">
    <location>
        <begin position="1090"/>
        <end position="1577"/>
    </location>
</feature>
<evidence type="ECO:0000256" key="5">
    <source>
        <dbReference type="PIRSR" id="PIRSR623088-3"/>
    </source>
</evidence>
<gene>
    <name evidence="10" type="ORF">HXX76_009967</name>
</gene>
<feature type="compositionally biased region" description="Low complexity" evidence="6">
    <location>
        <begin position="1303"/>
        <end position="1321"/>
    </location>
</feature>
<reference evidence="10" key="1">
    <citation type="journal article" date="2020" name="bioRxiv">
        <title>Comparative genomics of Chlamydomonas.</title>
        <authorList>
            <person name="Craig R.J."/>
            <person name="Hasan A.R."/>
            <person name="Ness R.W."/>
            <person name="Keightley P.D."/>
        </authorList>
    </citation>
    <scope>NUCLEOTIDE SEQUENCE</scope>
    <source>
        <strain evidence="10">SAG 7.73</strain>
    </source>
</reference>
<feature type="binding site" evidence="5">
    <location>
        <position position="1208"/>
    </location>
    <ligand>
        <name>Zn(2+)</name>
        <dbReference type="ChEBI" id="CHEBI:29105"/>
        <label>1</label>
    </ligand>
</feature>
<dbReference type="Pfam" id="PF00233">
    <property type="entry name" value="PDEase_I"/>
    <property type="match status" value="2"/>
</dbReference>
<evidence type="ECO:0000256" key="6">
    <source>
        <dbReference type="SAM" id="MobiDB-lite"/>
    </source>
</evidence>
<feature type="region of interest" description="Disordered" evidence="6">
    <location>
        <begin position="488"/>
        <end position="517"/>
    </location>
</feature>
<dbReference type="PANTHER" id="PTHR11347">
    <property type="entry name" value="CYCLIC NUCLEOTIDE PHOSPHODIESTERASE"/>
    <property type="match status" value="1"/>
</dbReference>
<feature type="domain" description="CHASE" evidence="8">
    <location>
        <begin position="90"/>
        <end position="212"/>
    </location>
</feature>
<feature type="region of interest" description="Disordered" evidence="6">
    <location>
        <begin position="571"/>
        <end position="607"/>
    </location>
</feature>
<feature type="binding site" evidence="5">
    <location>
        <position position="1209"/>
    </location>
    <ligand>
        <name>Zn(2+)</name>
        <dbReference type="ChEBI" id="CHEBI:29105"/>
        <label>1</label>
    </ligand>
</feature>
<evidence type="ECO:0000256" key="4">
    <source>
        <dbReference type="PIRSR" id="PIRSR623088-2"/>
    </source>
</evidence>
<dbReference type="InterPro" id="IPR036971">
    <property type="entry name" value="PDEase_catalytic_dom_sf"/>
</dbReference>
<dbReference type="GO" id="GO:0007165">
    <property type="term" value="P:signal transduction"/>
    <property type="evidence" value="ECO:0007669"/>
    <property type="project" value="InterPro"/>
</dbReference>
<keyword evidence="1 5" id="KW-0479">Metal-binding</keyword>
<dbReference type="GO" id="GO:0046872">
    <property type="term" value="F:metal ion binding"/>
    <property type="evidence" value="ECO:0007669"/>
    <property type="project" value="UniProtKB-KW"/>
</dbReference>
<dbReference type="PROSITE" id="PS50839">
    <property type="entry name" value="CHASE"/>
    <property type="match status" value="1"/>
</dbReference>
<feature type="region of interest" description="Disordered" evidence="6">
    <location>
        <begin position="211"/>
        <end position="237"/>
    </location>
</feature>
<sequence length="1611" mass="164941">MLPTLLDRIQKQLQAESFKAEAQSVARNAAAQYRGALIDAFLPVDILAAHIRRAPDYRAVTRLFNSSASLLFETVPSSALLSLQLLPAGVLRMAYPPHAEVAPPLGTDIFAVPNPEMQDSIRHSLADGHISIDGPVEMLPGLRVLIVRQAVFVDVSNPGETFGRPDAPNPTCGALCRFQPYNTTGGGAPAGGAAAGRLFWGMAAAVIHMNPFADEAPPPPPTPPTPPPSSTSNGSYAFISSSTPSPLLADELADYEHIGAAAAALRALSELGYRYRVVTDAGRTMASSAQPPPAPGGGAAVVEAPISLPGTQWVLRVSPSSSSARGDSSWMPKWTGGAIAAVVVSAAIAAIMLFGLLVSRRRHALLLAALLPPDLLSSGLRSAHVVEKHLAKSGSGLIPESPAELLMDLLAELLAGQSPDLRQVVLLRSLLLRNADWYRPLGMGGQLMHNANLESDVAQALMRQLGTCVLDDDGIGGGGGGGVDGTGGLGGGQGSTGTCGGEGDTGDSSSGYLHDLSNVTPTTRQMLLLRREREAAAAEKCRTLRGALSLIMAPQDLSDSSNKSLNEVTAAAAAPGDGTLEAAESRRGSLDDGGGRGGSRGRCGSKGGGGSWAAAAAVALAAAAAVGPPSRPSSPPSLPRPASLAALLHQWSVGGSANAANGIGASRGASAAAAAPPATAGNAGNAVEEARAASNRRSSMPYPTSAAASSPLAPGGLLASLARRRSSAMSSYNHMMLQQTQSASAVTVATAAAGAAGSPRLAVTASLNTASAAAMMLSSATAPQSTLQRSGSSQLPALPATAASGGAAVAAAGAAGAAASVASTAASVSGERTVLAPPRLGWSLRRSRHSNGPASAPSLAAAAAALGAPPPQQAAAALLDEGADTFCYLPPPPTSCSTVATAAAGTPRGSGGGAAAAPAAAALQQQQSDVAAGILHDGAADDKYVELCQMPSTRRHGAAARAAAGASHGAAGRGGMEETEAVVDVAKLMGPGGGGRDSSSSRRRGSAATAAATSAAVARYRTHGSIGSNSYGSSSMAAAAAAGGALNGAMVTASGARVRVKEELLMRTATPPLVPPAATATAASAEALMVLRAPMLDKVEALLARADELQYDMWALADATAGRPLSVLAFFLFQRQGLIRHFHIKPVKLIRLLRALEAGYRADNPYHNATHAADVLRTTHVLAAAAGVTVHHVDTLGLMALYFAAIIHDFGHPGLTGDFLVATSHPLALRYNDRSPLENHHASAAFTLMAEHLELDAFEVLSREQRIAFRKQVVELVMGTDMKQHFALLSQFTNAVSAQRLKQQHQQQQAAASAAASPVDGVAGGSGGVRPGGGGGSRKKGRTLSGIMSRTSDGDRTKSGPPSMFNANKLSVQRASDPAGDADSVETTAEDRPRALGTFAALSMGPVGPVPPPLPPPQPSPSSPRAPPQHQQTSRFARQSLPASRAAAATRVASGACAAPPPAPPADEAQRLLALQICLKVADIGHLAGTLPVHKRWLGVLEEEFFRQGDRERELGLPISPLFDRAKQGVSKSQVGFFEFVALPLARALTSAFPGATPVISCFEFNYQYWKEQQQKQQQQQQQQQQQAQPQQPQSQQQDKQALQSQQQDKV</sequence>
<dbReference type="InterPro" id="IPR006189">
    <property type="entry name" value="CHASE_dom"/>
</dbReference>
<evidence type="ECO:0000313" key="10">
    <source>
        <dbReference type="EMBL" id="KAG2430444.1"/>
    </source>
</evidence>
<keyword evidence="2" id="KW-0378">Hydrolase</keyword>
<feature type="compositionally biased region" description="Basic and acidic residues" evidence="6">
    <location>
        <begin position="583"/>
        <end position="594"/>
    </location>
</feature>
<evidence type="ECO:0000256" key="2">
    <source>
        <dbReference type="ARBA" id="ARBA00022801"/>
    </source>
</evidence>
<keyword evidence="7" id="KW-1133">Transmembrane helix</keyword>
<feature type="compositionally biased region" description="Gly residues" evidence="6">
    <location>
        <begin position="488"/>
        <end position="503"/>
    </location>
</feature>
<feature type="region of interest" description="Disordered" evidence="6">
    <location>
        <begin position="1402"/>
        <end position="1448"/>
    </location>
</feature>
<evidence type="ECO:0000259" key="9">
    <source>
        <dbReference type="PROSITE" id="PS51845"/>
    </source>
</evidence>
<organism evidence="10 11">
    <name type="scientific">Chlamydomonas incerta</name>
    <dbReference type="NCBI Taxonomy" id="51695"/>
    <lineage>
        <taxon>Eukaryota</taxon>
        <taxon>Viridiplantae</taxon>
        <taxon>Chlorophyta</taxon>
        <taxon>core chlorophytes</taxon>
        <taxon>Chlorophyceae</taxon>
        <taxon>CS clade</taxon>
        <taxon>Chlamydomonadales</taxon>
        <taxon>Chlamydomonadaceae</taxon>
        <taxon>Chlamydomonas</taxon>
    </lineage>
</organism>
<feature type="active site" description="Proton donor" evidence="3">
    <location>
        <position position="1167"/>
    </location>
</feature>
<feature type="compositionally biased region" description="Low complexity" evidence="6">
    <location>
        <begin position="1437"/>
        <end position="1448"/>
    </location>
</feature>
<evidence type="ECO:0008006" key="12">
    <source>
        <dbReference type="Google" id="ProtNLM"/>
    </source>
</evidence>
<feature type="binding site" evidence="4">
    <location>
        <position position="1209"/>
    </location>
    <ligand>
        <name>AMP</name>
        <dbReference type="ChEBI" id="CHEBI:456215"/>
    </ligand>
</feature>